<protein>
    <recommendedName>
        <fullName evidence="13">ABC transporter ATP-binding protein</fullName>
    </recommendedName>
</protein>
<evidence type="ECO:0000256" key="4">
    <source>
        <dbReference type="ARBA" id="ARBA00022741"/>
    </source>
</evidence>
<evidence type="ECO:0000256" key="5">
    <source>
        <dbReference type="ARBA" id="ARBA00022840"/>
    </source>
</evidence>
<dbReference type="EMBL" id="CP009287">
    <property type="protein sequence ID" value="AIQ66836.1"/>
    <property type="molecule type" value="Genomic_DNA"/>
</dbReference>
<dbReference type="InterPro" id="IPR003439">
    <property type="entry name" value="ABC_transporter-like_ATP-bd"/>
</dbReference>
<gene>
    <name evidence="11" type="ORF">PGRAT_03630</name>
</gene>
<dbReference type="PROSITE" id="PS00211">
    <property type="entry name" value="ABC_TRANSPORTER_1"/>
    <property type="match status" value="1"/>
</dbReference>
<dbReference type="GO" id="GO:0005524">
    <property type="term" value="F:ATP binding"/>
    <property type="evidence" value="ECO:0007669"/>
    <property type="project" value="UniProtKB-KW"/>
</dbReference>
<feature type="transmembrane region" description="Helical" evidence="8">
    <location>
        <begin position="67"/>
        <end position="91"/>
    </location>
</feature>
<keyword evidence="12" id="KW-1185">Reference proteome</keyword>
<dbReference type="CDD" id="cd07346">
    <property type="entry name" value="ABC_6TM_exporters"/>
    <property type="match status" value="1"/>
</dbReference>
<keyword evidence="5" id="KW-0067">ATP-binding</keyword>
<dbReference type="InterPro" id="IPR027417">
    <property type="entry name" value="P-loop_NTPase"/>
</dbReference>
<proteinExistence type="inferred from homology"/>
<evidence type="ECO:0000313" key="12">
    <source>
        <dbReference type="Proteomes" id="UP000029500"/>
    </source>
</evidence>
<keyword evidence="6 8" id="KW-1133">Transmembrane helix</keyword>
<dbReference type="HOGENOM" id="CLU_000604_84_3_9"/>
<dbReference type="Proteomes" id="UP000029500">
    <property type="component" value="Chromosome"/>
</dbReference>
<evidence type="ECO:0008006" key="13">
    <source>
        <dbReference type="Google" id="ProtNLM"/>
    </source>
</evidence>
<keyword evidence="3 8" id="KW-0812">Transmembrane</keyword>
<sequence>MPLPKWNNSELKVAYQCIKPNFILYITGVIGNSITEASIFATIAFVFRDMLNAGANRDYSLLQRGIWIISIEAVIACILLVVFGYMFNVSVKKAMANLRIRIVDRTLDISMDSIDKLHSGDLISRINTDIQTVETIFTNQIPRLIYAIIYGVSSAILMILLNWQIALVVIALGAALITVNGLFMRSFRKAGDQIQSCHGELNTALVDVLDGNETVKLFSMETIMIRKYGEIKNNLLDLTVKRGQIQGILDSINFLLSSLNYVGILVVGSYLVSRKFINLGDIGAIVQFAMGLTFMFQQLGSLLTQLQGSLSGMKRVRELEELPVEPSDYPGGKLLVSGIPDEPVIKCADVSFAYDNDKEVLSHISFQAGYNETIAFVGGSGSGKSTLMKLLLKFYLPTKGTLSVFNTSIKEVSPEVLREQIAYVSQEAYLFQGTLEENIRMGRRGATFDEVAAAAQRANADEFIRDLSDGYQTRIGEGGFQLSGGQIQRVALARAFLSNAGIVLLDEATSALDNTSERMIQKAVDSLREERTVIVIAHKLSTVRNATKIYVLNNGHIQEEGSHEELLSARGMYWRMVERNFTA</sequence>
<dbReference type="PANTHER" id="PTHR43394:SF1">
    <property type="entry name" value="ATP-BINDING CASSETTE SUB-FAMILY B MEMBER 10, MITOCHONDRIAL"/>
    <property type="match status" value="1"/>
</dbReference>
<evidence type="ECO:0000313" key="11">
    <source>
        <dbReference type="EMBL" id="AIQ66836.1"/>
    </source>
</evidence>
<dbReference type="RefSeq" id="WP_025708385.1">
    <property type="nucleotide sequence ID" value="NZ_CP009287.1"/>
</dbReference>
<dbReference type="KEGG" id="pgm:PGRAT_03630"/>
<dbReference type="InterPro" id="IPR017871">
    <property type="entry name" value="ABC_transporter-like_CS"/>
</dbReference>
<keyword evidence="4" id="KW-0547">Nucleotide-binding</keyword>
<keyword evidence="7 8" id="KW-0472">Membrane</keyword>
<dbReference type="GO" id="GO:0005886">
    <property type="term" value="C:plasma membrane"/>
    <property type="evidence" value="ECO:0007669"/>
    <property type="project" value="UniProtKB-SubCell"/>
</dbReference>
<evidence type="ECO:0000259" key="10">
    <source>
        <dbReference type="PROSITE" id="PS50929"/>
    </source>
</evidence>
<evidence type="ECO:0000256" key="1">
    <source>
        <dbReference type="ARBA" id="ARBA00004651"/>
    </source>
</evidence>
<name>A0A089LZ81_9BACL</name>
<dbReference type="SMART" id="SM00382">
    <property type="entry name" value="AAA"/>
    <property type="match status" value="1"/>
</dbReference>
<dbReference type="InterPro" id="IPR011527">
    <property type="entry name" value="ABC1_TM_dom"/>
</dbReference>
<dbReference type="SUPFAM" id="SSF90123">
    <property type="entry name" value="ABC transporter transmembrane region"/>
    <property type="match status" value="1"/>
</dbReference>
<dbReference type="STRING" id="189425.PGRAT_03630"/>
<feature type="domain" description="ABC transporter" evidence="9">
    <location>
        <begin position="345"/>
        <end position="579"/>
    </location>
</feature>
<dbReference type="FunFam" id="3.40.50.300:FF:000218">
    <property type="entry name" value="Multidrug ABC transporter ATP-binding protein"/>
    <property type="match status" value="1"/>
</dbReference>
<dbReference type="Gene3D" id="3.40.50.300">
    <property type="entry name" value="P-loop containing nucleotide triphosphate hydrolases"/>
    <property type="match status" value="1"/>
</dbReference>
<dbReference type="Pfam" id="PF00664">
    <property type="entry name" value="ABC_membrane"/>
    <property type="match status" value="1"/>
</dbReference>
<dbReference type="InterPro" id="IPR039421">
    <property type="entry name" value="Type_1_exporter"/>
</dbReference>
<dbReference type="InterPro" id="IPR003593">
    <property type="entry name" value="AAA+_ATPase"/>
</dbReference>
<feature type="transmembrane region" description="Helical" evidence="8">
    <location>
        <begin position="252"/>
        <end position="272"/>
    </location>
</feature>
<comment type="subcellular location">
    <subcellularLocation>
        <location evidence="1">Cell membrane</location>
        <topology evidence="1">Multi-pass membrane protein</topology>
    </subcellularLocation>
</comment>
<dbReference type="PANTHER" id="PTHR43394">
    <property type="entry name" value="ATP-DEPENDENT PERMEASE MDL1, MITOCHONDRIAL"/>
    <property type="match status" value="1"/>
</dbReference>
<dbReference type="InterPro" id="IPR036640">
    <property type="entry name" value="ABC1_TM_sf"/>
</dbReference>
<organism evidence="11 12">
    <name type="scientific">Paenibacillus graminis</name>
    <dbReference type="NCBI Taxonomy" id="189425"/>
    <lineage>
        <taxon>Bacteria</taxon>
        <taxon>Bacillati</taxon>
        <taxon>Bacillota</taxon>
        <taxon>Bacilli</taxon>
        <taxon>Bacillales</taxon>
        <taxon>Paenibacillaceae</taxon>
        <taxon>Paenibacillus</taxon>
    </lineage>
</organism>
<dbReference type="PROSITE" id="PS50893">
    <property type="entry name" value="ABC_TRANSPORTER_2"/>
    <property type="match status" value="1"/>
</dbReference>
<dbReference type="Gene3D" id="1.20.1560.10">
    <property type="entry name" value="ABC transporter type 1, transmembrane domain"/>
    <property type="match status" value="1"/>
</dbReference>
<dbReference type="AlphaFoldDB" id="A0A089LZ81"/>
<evidence type="ECO:0000256" key="2">
    <source>
        <dbReference type="ARBA" id="ARBA00005417"/>
    </source>
</evidence>
<feature type="transmembrane region" description="Helical" evidence="8">
    <location>
        <begin position="22"/>
        <end position="47"/>
    </location>
</feature>
<evidence type="ECO:0000256" key="7">
    <source>
        <dbReference type="ARBA" id="ARBA00023136"/>
    </source>
</evidence>
<accession>A0A089LZ81</accession>
<dbReference type="GO" id="GO:0015421">
    <property type="term" value="F:ABC-type oligopeptide transporter activity"/>
    <property type="evidence" value="ECO:0007669"/>
    <property type="project" value="TreeGrafter"/>
</dbReference>
<reference evidence="11 12" key="1">
    <citation type="submission" date="2014-08" db="EMBL/GenBank/DDBJ databases">
        <title>Comparative genomics of the Paenibacillus odorifer group.</title>
        <authorList>
            <person name="den Bakker H.C."/>
            <person name="Tsai Y.-C."/>
            <person name="Martin N."/>
            <person name="Korlach J."/>
            <person name="Wiedmann M."/>
        </authorList>
    </citation>
    <scope>NUCLEOTIDE SEQUENCE [LARGE SCALE GENOMIC DNA]</scope>
    <source>
        <strain evidence="11 12">DSM 15220</strain>
    </source>
</reference>
<dbReference type="Pfam" id="PF00005">
    <property type="entry name" value="ABC_tran"/>
    <property type="match status" value="1"/>
</dbReference>
<evidence type="ECO:0000256" key="8">
    <source>
        <dbReference type="SAM" id="Phobius"/>
    </source>
</evidence>
<dbReference type="GO" id="GO:0016887">
    <property type="term" value="F:ATP hydrolysis activity"/>
    <property type="evidence" value="ECO:0007669"/>
    <property type="project" value="InterPro"/>
</dbReference>
<feature type="transmembrane region" description="Helical" evidence="8">
    <location>
        <begin position="167"/>
        <end position="184"/>
    </location>
</feature>
<evidence type="ECO:0000256" key="3">
    <source>
        <dbReference type="ARBA" id="ARBA00022692"/>
    </source>
</evidence>
<dbReference type="eggNOG" id="COG1132">
    <property type="taxonomic scope" value="Bacteria"/>
</dbReference>
<feature type="domain" description="ABC transmembrane type-1" evidence="10">
    <location>
        <begin position="73"/>
        <end position="308"/>
    </location>
</feature>
<evidence type="ECO:0000259" key="9">
    <source>
        <dbReference type="PROSITE" id="PS50893"/>
    </source>
</evidence>
<comment type="similarity">
    <text evidence="2">Belongs to the ABC transporter superfamily.</text>
</comment>
<evidence type="ECO:0000256" key="6">
    <source>
        <dbReference type="ARBA" id="ARBA00022989"/>
    </source>
</evidence>
<feature type="transmembrane region" description="Helical" evidence="8">
    <location>
        <begin position="144"/>
        <end position="161"/>
    </location>
</feature>
<dbReference type="PROSITE" id="PS50929">
    <property type="entry name" value="ABC_TM1F"/>
    <property type="match status" value="1"/>
</dbReference>
<dbReference type="SUPFAM" id="SSF52540">
    <property type="entry name" value="P-loop containing nucleoside triphosphate hydrolases"/>
    <property type="match status" value="1"/>
</dbReference>